<dbReference type="PANTHER" id="PTHR28124">
    <property type="entry name" value="DNA REPLICATION REGULATOR SLD2"/>
    <property type="match status" value="1"/>
</dbReference>
<evidence type="ECO:0000256" key="6">
    <source>
        <dbReference type="ARBA" id="ARBA00023306"/>
    </source>
</evidence>
<comment type="similarity">
    <text evidence="2 8">Belongs to the SLD2 family.</text>
</comment>
<feature type="compositionally biased region" description="Basic residues" evidence="9">
    <location>
        <begin position="448"/>
        <end position="458"/>
    </location>
</feature>
<keyword evidence="6 8" id="KW-0131">Cell cycle</keyword>
<feature type="compositionally biased region" description="Basic and acidic residues" evidence="9">
    <location>
        <begin position="98"/>
        <end position="108"/>
    </location>
</feature>
<feature type="compositionally biased region" description="Basic residues" evidence="9">
    <location>
        <begin position="332"/>
        <end position="347"/>
    </location>
</feature>
<evidence type="ECO:0000256" key="9">
    <source>
        <dbReference type="SAM" id="MobiDB-lite"/>
    </source>
</evidence>
<accession>A0A9P4LZT9</accession>
<protein>
    <recommendedName>
        <fullName evidence="3 8">DNA replication regulator SLD2</fullName>
    </recommendedName>
</protein>
<feature type="compositionally biased region" description="Acidic residues" evidence="9">
    <location>
        <begin position="382"/>
        <end position="391"/>
    </location>
</feature>
<evidence type="ECO:0000256" key="1">
    <source>
        <dbReference type="ARBA" id="ARBA00004123"/>
    </source>
</evidence>
<sequence>MSAQCAILRQELKVWESQFSAANGGRKAGRADIKASGDIALRYKEYNRLRDILNGKVKQPQSPKRPRSSTETHDVGTPPKKRNTGSAAPAATPMKSTPKKENETHHTPGSESKLFTPVHKKLMISPTPQKDGIVLGIFDLLPSETPSKLRIVMGEIEPNLMQTPQKANGTNEDELLSSGKLCDKTPMSEGRRFMLDQFVTPSKRKRADEPGTPTSARGGATPSFLRRDFRIMETVDEEHHSPKMRKPRSFMRSLKAERQAESPAPDADFDDDEEALRELEQESAAPAAPSKKTNEVLVEDSQVAMKLGADGEGMSDVEDDGKELGPDGQPRRIWKKRGQKRQTKRVIMRPVFSKPKAPGPQLETIQSEDELDTEGNIPETQHDDEDYDSSADSDYSNASHSTKKRKTQQQQNAKSGPKTATVQQENTAGKESTVKKVAKKISASAHANFRRLKIKNKNSKAGGAGGRGSWGRGRR</sequence>
<feature type="region of interest" description="Disordered" evidence="9">
    <location>
        <begin position="160"/>
        <end position="475"/>
    </location>
</feature>
<dbReference type="OrthoDB" id="8775810at2759"/>
<comment type="subcellular location">
    <subcellularLocation>
        <location evidence="1 8">Nucleus</location>
    </subcellularLocation>
</comment>
<reference evidence="10" key="1">
    <citation type="journal article" date="2020" name="Stud. Mycol.">
        <title>101 Dothideomycetes genomes: a test case for predicting lifestyles and emergence of pathogens.</title>
        <authorList>
            <person name="Haridas S."/>
            <person name="Albert R."/>
            <person name="Binder M."/>
            <person name="Bloem J."/>
            <person name="Labutti K."/>
            <person name="Salamov A."/>
            <person name="Andreopoulos B."/>
            <person name="Baker S."/>
            <person name="Barry K."/>
            <person name="Bills G."/>
            <person name="Bluhm B."/>
            <person name="Cannon C."/>
            <person name="Castanera R."/>
            <person name="Culley D."/>
            <person name="Daum C."/>
            <person name="Ezra D."/>
            <person name="Gonzalez J."/>
            <person name="Henrissat B."/>
            <person name="Kuo A."/>
            <person name="Liang C."/>
            <person name="Lipzen A."/>
            <person name="Lutzoni F."/>
            <person name="Magnuson J."/>
            <person name="Mondo S."/>
            <person name="Nolan M."/>
            <person name="Ohm R."/>
            <person name="Pangilinan J."/>
            <person name="Park H.-J."/>
            <person name="Ramirez L."/>
            <person name="Alfaro M."/>
            <person name="Sun H."/>
            <person name="Tritt A."/>
            <person name="Yoshinaga Y."/>
            <person name="Zwiers L.-H."/>
            <person name="Turgeon B."/>
            <person name="Goodwin S."/>
            <person name="Spatafora J."/>
            <person name="Crous P."/>
            <person name="Grigoriev I."/>
        </authorList>
    </citation>
    <scope>NUCLEOTIDE SEQUENCE</scope>
    <source>
        <strain evidence="10">CBS 121410</strain>
    </source>
</reference>
<feature type="region of interest" description="Disordered" evidence="9">
    <location>
        <begin position="50"/>
        <end position="118"/>
    </location>
</feature>
<feature type="compositionally biased region" description="Gly residues" evidence="9">
    <location>
        <begin position="462"/>
        <end position="475"/>
    </location>
</feature>
<dbReference type="Proteomes" id="UP000799776">
    <property type="component" value="Unassembled WGS sequence"/>
</dbReference>
<name>A0A9P4LZT9_9PEZI</name>
<evidence type="ECO:0000313" key="11">
    <source>
        <dbReference type="Proteomes" id="UP000799776"/>
    </source>
</evidence>
<evidence type="ECO:0000256" key="5">
    <source>
        <dbReference type="ARBA" id="ARBA00023242"/>
    </source>
</evidence>
<dbReference type="Pfam" id="PF11719">
    <property type="entry name" value="Drc1-Sld2"/>
    <property type="match status" value="1"/>
</dbReference>
<gene>
    <name evidence="10" type="ORF">K490DRAFT_39690</name>
</gene>
<dbReference type="GO" id="GO:0003688">
    <property type="term" value="F:DNA replication origin binding"/>
    <property type="evidence" value="ECO:0007669"/>
    <property type="project" value="TreeGrafter"/>
</dbReference>
<dbReference type="AlphaFoldDB" id="A0A9P4LZT9"/>
<dbReference type="GO" id="GO:0003697">
    <property type="term" value="F:single-stranded DNA binding"/>
    <property type="evidence" value="ECO:0007669"/>
    <property type="project" value="TreeGrafter"/>
</dbReference>
<dbReference type="GO" id="GO:1902977">
    <property type="term" value="P:mitotic DNA replication preinitiation complex assembly"/>
    <property type="evidence" value="ECO:0007669"/>
    <property type="project" value="TreeGrafter"/>
</dbReference>
<dbReference type="InterPro" id="IPR040203">
    <property type="entry name" value="Sld2"/>
</dbReference>
<dbReference type="InterPro" id="IPR021110">
    <property type="entry name" value="DNA_rep_checkpnt_protein"/>
</dbReference>
<feature type="compositionally biased region" description="Basic and acidic residues" evidence="9">
    <location>
        <begin position="225"/>
        <end position="241"/>
    </location>
</feature>
<dbReference type="EMBL" id="ML978716">
    <property type="protein sequence ID" value="KAF2088456.1"/>
    <property type="molecule type" value="Genomic_DNA"/>
</dbReference>
<dbReference type="GO" id="GO:0000727">
    <property type="term" value="P:double-strand break repair via break-induced replication"/>
    <property type="evidence" value="ECO:0007669"/>
    <property type="project" value="TreeGrafter"/>
</dbReference>
<evidence type="ECO:0000256" key="2">
    <source>
        <dbReference type="ARBA" id="ARBA00007276"/>
    </source>
</evidence>
<keyword evidence="5 8" id="KW-0539">Nucleus</keyword>
<organism evidence="10 11">
    <name type="scientific">Saccharata proteae CBS 121410</name>
    <dbReference type="NCBI Taxonomy" id="1314787"/>
    <lineage>
        <taxon>Eukaryota</taxon>
        <taxon>Fungi</taxon>
        <taxon>Dikarya</taxon>
        <taxon>Ascomycota</taxon>
        <taxon>Pezizomycotina</taxon>
        <taxon>Dothideomycetes</taxon>
        <taxon>Dothideomycetes incertae sedis</taxon>
        <taxon>Botryosphaeriales</taxon>
        <taxon>Saccharataceae</taxon>
        <taxon>Saccharata</taxon>
    </lineage>
</organism>
<dbReference type="Gene3D" id="1.10.10.1460">
    <property type="match status" value="1"/>
</dbReference>
<proteinExistence type="inferred from homology"/>
<dbReference type="GO" id="GO:0031261">
    <property type="term" value="C:DNA replication preinitiation complex"/>
    <property type="evidence" value="ECO:0007669"/>
    <property type="project" value="TreeGrafter"/>
</dbReference>
<feature type="compositionally biased region" description="Polar residues" evidence="9">
    <location>
        <begin position="408"/>
        <end position="430"/>
    </location>
</feature>
<evidence type="ECO:0000256" key="3">
    <source>
        <dbReference type="ARBA" id="ARBA00018363"/>
    </source>
</evidence>
<evidence type="ECO:0000256" key="7">
    <source>
        <dbReference type="ARBA" id="ARBA00025253"/>
    </source>
</evidence>
<evidence type="ECO:0000256" key="4">
    <source>
        <dbReference type="ARBA" id="ARBA00022705"/>
    </source>
</evidence>
<comment type="function">
    <text evidence="7 8">Has a role in the initiation of DNA replication. Required at S-phase checkpoint.</text>
</comment>
<comment type="caution">
    <text evidence="10">The sequence shown here is derived from an EMBL/GenBank/DDBJ whole genome shotgun (WGS) entry which is preliminary data.</text>
</comment>
<evidence type="ECO:0000313" key="10">
    <source>
        <dbReference type="EMBL" id="KAF2088456.1"/>
    </source>
</evidence>
<dbReference type="GO" id="GO:0006270">
    <property type="term" value="P:DNA replication initiation"/>
    <property type="evidence" value="ECO:0007669"/>
    <property type="project" value="UniProtKB-UniRule"/>
</dbReference>
<keyword evidence="4 8" id="KW-0235">DNA replication</keyword>
<feature type="compositionally biased region" description="Polar residues" evidence="9">
    <location>
        <begin position="160"/>
        <end position="170"/>
    </location>
</feature>
<dbReference type="PANTHER" id="PTHR28124:SF1">
    <property type="entry name" value="DNA REPLICATION REGULATOR SLD2"/>
    <property type="match status" value="1"/>
</dbReference>
<keyword evidence="11" id="KW-1185">Reference proteome</keyword>
<evidence type="ECO:0000256" key="8">
    <source>
        <dbReference type="RuleBase" id="RU367067"/>
    </source>
</evidence>